<dbReference type="RefSeq" id="WP_165616922.1">
    <property type="nucleotide sequence ID" value="NZ_FNEJ01000032.1"/>
</dbReference>
<dbReference type="PANTHER" id="PTHR38340:SF1">
    <property type="entry name" value="S-LAYER PROTEIN"/>
    <property type="match status" value="1"/>
</dbReference>
<dbReference type="STRING" id="555512.SAMN04487993_10325"/>
<dbReference type="GO" id="GO:0005509">
    <property type="term" value="F:calcium ion binding"/>
    <property type="evidence" value="ECO:0007669"/>
    <property type="project" value="InterPro"/>
</dbReference>
<evidence type="ECO:0000313" key="5">
    <source>
        <dbReference type="Proteomes" id="UP000199093"/>
    </source>
</evidence>
<dbReference type="SUPFAM" id="SSF51120">
    <property type="entry name" value="beta-Roll"/>
    <property type="match status" value="6"/>
</dbReference>
<evidence type="ECO:0000256" key="2">
    <source>
        <dbReference type="ARBA" id="ARBA00022525"/>
    </source>
</evidence>
<sequence length="1581" mass="165169">MATFSLTTVADLVEGTADDDLIVVPPSNTNLAADDTIIGGAGFDTLRFDRSLALSVSSLNLAGLSGIEEFDLRAAPSVVMSLDDAVLAQAQDATVRLSFGSGSVMLDLRSVTSPDAGTVLLNGTGQVDLFNAGLQRVVVANGVNGSVSGGTGRDLLEGGNGRDQLRGNDGDDVLSGGRGNDTLSGGAGQDRLSGGADNDQMDGGAGHDLISGGVGSTRATGGAGADTYVLSPGEQLTVTDFEATNPYERIDLRAFAGLSFADLGLAQTGPDLLVSLSDGSTITLTGISRAAVSAASFVFAGDDVATMAEALSAPADFSFTEAADRFTGGRGNDIFELSGTFAKLDGVDIFDGGAGIDTLRIWGEDRNIASSRLAGMTSVEVIDLTGATGVSGLSLGPRALEGSETGFLLVRHGASPLLLDTERFASADQVVVEGTGTVTLRDVPGQKVTISDSIAGHVRAGNDPSLIQGGALGDTIEGNEREDTLSGGGGDDVITGGESNDLISGGSGNDRLSGDDGNDTMVSSGGNDMLTGGQGSDAFVIGRAAGTTTLADYERDNVVERVDLTGFSDLTSRADLTFTNQGDNVRVTADGLSLVFLNTQASDLDDGDFLFAGENPLVFNVDPSIAMADLQQLLDGAPPGATINLAAGVYSITETLRISRSDISLVGAGEGQTIFRSDVSPETPGPTLKVEPTDMQIRLGVIPEDIALGSRTVTLPDSHEFAVGDLLYVTQPNDAEWLAETGNTGWEPPVNPEDQVRDGEDYYLREFRSRIVSIENNVATLAEPSPYAFEAGVALLAESTFLSNVNLSHFTIEGIWGNSDPFNFEVTLDAWEGRSTLEMDGVRDSHLQNISIIEPASHAFRFQRIYDVTGDSLTGVGAHNKAGGNGYHFMLYEAFSNDFTNLSSTDARHAVLFTSYSAEHYNNIHLLFSNRDINFHGSPDADNTVVVDVMRQDYPAGSTPQFDAVQGGSFPLHPYWTIEANDVTFRDAITGERNDIIHAHEDGGYLSTGLGNDRLYGGSGNDTLDGGENGDILTGGGGRDQFLRQFNDFTDTITDFETGAGGDVMVLIGTGYRAFSELVFEQEGSDTLLWYGTTGLTRFMNTRVEDFVAANFRLENDVLAGQTFSLRANEMFGLGTNRHDLFNITAFHLADPALKIIAGAGLDTVAIATQSLTGDLFAAGSFSGVEVFDVSGVRFGNFSISAQLAAQSDTQRLTLAVGDTGNKLLLNVLPLGRGRTVSIDGAREVELTGGISHTVKSTDRVGTNITGDVLNDILWGGRASDYLNGGSGNDTILATGGDDTIDGGAGADIMNGGPGSDTYIIDNLGDRVAESRRWDGVDHVISSVDFLMGRDHIENLTLTGTGNTRGIGNGLENVIIGNDGDNIIDGGPRADRLVGGLGDDTYFVRAVGDTIIELAGEGTDTVKALFSFALPDQVENLHLLTSVGINGFGNDMNNVIIGNNFNNLIDGMGGNDTLSGQGGADTFRFLTAPGPGNVDRITDFTPGEDRIMLLGSNLGGLPRGALSADAFVLGAAAQDAEDVILYDRGTGRLWVDVDGTGDAAPVLFAVLEGRPDLGADDFILV</sequence>
<proteinExistence type="predicted"/>
<dbReference type="Gene3D" id="2.150.10.10">
    <property type="entry name" value="Serralysin-like metalloprotease, C-terminal"/>
    <property type="match status" value="6"/>
</dbReference>
<feature type="region of interest" description="Disordered" evidence="3">
    <location>
        <begin position="149"/>
        <end position="206"/>
    </location>
</feature>
<accession>A0A1G8TSC5</accession>
<dbReference type="SUPFAM" id="SSF51126">
    <property type="entry name" value="Pectin lyase-like"/>
    <property type="match status" value="1"/>
</dbReference>
<dbReference type="InterPro" id="IPR050557">
    <property type="entry name" value="RTX_toxin/Mannuronan_C5-epim"/>
</dbReference>
<gene>
    <name evidence="4" type="ORF">SAMN04487993_10325</name>
</gene>
<dbReference type="InterPro" id="IPR011049">
    <property type="entry name" value="Serralysin-like_metalloprot_C"/>
</dbReference>
<comment type="subcellular location">
    <subcellularLocation>
        <location evidence="1">Secreted</location>
    </subcellularLocation>
</comment>
<name>A0A1G8TSC5_9RHOB</name>
<feature type="region of interest" description="Disordered" evidence="3">
    <location>
        <begin position="473"/>
        <end position="530"/>
    </location>
</feature>
<protein>
    <submittedName>
        <fullName evidence="4">Ca2+-binding protein, RTX toxin-related</fullName>
    </submittedName>
</protein>
<dbReference type="InterPro" id="IPR011050">
    <property type="entry name" value="Pectin_lyase_fold/virulence"/>
</dbReference>
<reference evidence="4 5" key="1">
    <citation type="submission" date="2016-10" db="EMBL/GenBank/DDBJ databases">
        <authorList>
            <person name="de Groot N.N."/>
        </authorList>
    </citation>
    <scope>NUCLEOTIDE SEQUENCE [LARGE SCALE GENOMIC DNA]</scope>
    <source>
        <strain evidence="4 5">DSM 26424</strain>
    </source>
</reference>
<dbReference type="PANTHER" id="PTHR38340">
    <property type="entry name" value="S-LAYER PROTEIN"/>
    <property type="match status" value="1"/>
</dbReference>
<keyword evidence="5" id="KW-1185">Reference proteome</keyword>
<organism evidence="4 5">
    <name type="scientific">Salipiger marinus</name>
    <dbReference type="NCBI Taxonomy" id="555512"/>
    <lineage>
        <taxon>Bacteria</taxon>
        <taxon>Pseudomonadati</taxon>
        <taxon>Pseudomonadota</taxon>
        <taxon>Alphaproteobacteria</taxon>
        <taxon>Rhodobacterales</taxon>
        <taxon>Roseobacteraceae</taxon>
        <taxon>Salipiger</taxon>
    </lineage>
</organism>
<dbReference type="GO" id="GO:0005576">
    <property type="term" value="C:extracellular region"/>
    <property type="evidence" value="ECO:0007669"/>
    <property type="project" value="UniProtKB-SubCell"/>
</dbReference>
<dbReference type="InterPro" id="IPR018511">
    <property type="entry name" value="Hemolysin-typ_Ca-bd_CS"/>
</dbReference>
<dbReference type="InterPro" id="IPR001343">
    <property type="entry name" value="Hemolysn_Ca-bd"/>
</dbReference>
<dbReference type="PROSITE" id="PS00330">
    <property type="entry name" value="HEMOLYSIN_CALCIUM"/>
    <property type="match status" value="6"/>
</dbReference>
<evidence type="ECO:0000313" key="4">
    <source>
        <dbReference type="EMBL" id="SDJ44343.1"/>
    </source>
</evidence>
<dbReference type="PRINTS" id="PR00313">
    <property type="entry name" value="CABNDNGRPT"/>
</dbReference>
<dbReference type="EMBL" id="FNEJ01000032">
    <property type="protein sequence ID" value="SDJ44343.1"/>
    <property type="molecule type" value="Genomic_DNA"/>
</dbReference>
<keyword evidence="2" id="KW-0964">Secreted</keyword>
<dbReference type="Proteomes" id="UP000199093">
    <property type="component" value="Unassembled WGS sequence"/>
</dbReference>
<evidence type="ECO:0000256" key="1">
    <source>
        <dbReference type="ARBA" id="ARBA00004613"/>
    </source>
</evidence>
<evidence type="ECO:0000256" key="3">
    <source>
        <dbReference type="SAM" id="MobiDB-lite"/>
    </source>
</evidence>
<dbReference type="Pfam" id="PF00353">
    <property type="entry name" value="HemolysinCabind"/>
    <property type="match status" value="9"/>
</dbReference>